<evidence type="ECO:0000256" key="5">
    <source>
        <dbReference type="ARBA" id="ARBA00022617"/>
    </source>
</evidence>
<keyword evidence="9" id="KW-0560">Oxidoreductase</keyword>
<feature type="binding site" evidence="19">
    <location>
        <position position="262"/>
    </location>
    <ligand>
        <name>glyoxylate</name>
        <dbReference type="ChEBI" id="CHEBI:36655"/>
    </ligand>
</feature>
<dbReference type="Gene3D" id="3.20.20.70">
    <property type="entry name" value="Aldolase class I"/>
    <property type="match status" value="1"/>
</dbReference>
<evidence type="ECO:0000256" key="3">
    <source>
        <dbReference type="ARBA" id="ARBA00004569"/>
    </source>
</evidence>
<dbReference type="GO" id="GO:0046872">
    <property type="term" value="F:metal ion binding"/>
    <property type="evidence" value="ECO:0007669"/>
    <property type="project" value="UniProtKB-KW"/>
</dbReference>
<sequence length="379" mass="41391">MSLPTPATPLDACLNLHDFERVAEETLKPKSWAYYASAADDLRTKDLNTSIYSQVRFRPRVLVDVQQADASTTILGYKSRYPFFIAPAAMGKLANKDGELCLVKGAGRTGIHYGISTHASVSHKDLAGAKLPDQTLFFQLYVNRDRSKSEKALVEAAKLGYRAVIVTVDTPFPGNRELDLRTGLDANAIALSNPGAKVGEKQSAIAQTSQAIDASLSWTDLAWIRRVSGLPIIVKGVQTVEDALLCVEYGVEGMMLSNHGGRQVDGTLTPLETLLEIRRFAPHIINERKIEIYLDSGIRRGTDIVMALCLGATAVSLGRPFMYSLVYGEEGVTRVAEILGEEVERAMRLVGARSVKELTPKLVNTIQVERKLFGGGSRL</sequence>
<feature type="binding site" evidence="19">
    <location>
        <position position="139"/>
    </location>
    <ligand>
        <name>FMN</name>
        <dbReference type="ChEBI" id="CHEBI:58210"/>
    </ligand>
</feature>
<evidence type="ECO:0000256" key="2">
    <source>
        <dbReference type="ARBA" id="ARBA00001970"/>
    </source>
</evidence>
<comment type="cofactor">
    <cofactor evidence="1">
        <name>FMN</name>
        <dbReference type="ChEBI" id="CHEBI:58210"/>
    </cofactor>
</comment>
<accession>A0A1Y2FYR2</accession>
<evidence type="ECO:0000256" key="12">
    <source>
        <dbReference type="ARBA" id="ARBA00024042"/>
    </source>
</evidence>
<protein>
    <recommendedName>
        <fullName evidence="17">L-lactate dehydrogenase (cytochrome)</fullName>
        <ecNumber evidence="16">1.1.2.3</ecNumber>
    </recommendedName>
</protein>
<evidence type="ECO:0000256" key="9">
    <source>
        <dbReference type="ARBA" id="ARBA00023002"/>
    </source>
</evidence>
<dbReference type="SUPFAM" id="SSF51395">
    <property type="entry name" value="FMN-linked oxidoreductases"/>
    <property type="match status" value="1"/>
</dbReference>
<dbReference type="AlphaFoldDB" id="A0A1Y2FYR2"/>
<keyword evidence="7 19" id="KW-0288">FMN</keyword>
<comment type="cofactor">
    <cofactor evidence="2">
        <name>heme b</name>
        <dbReference type="ChEBI" id="CHEBI:60344"/>
    </cofactor>
</comment>
<evidence type="ECO:0000256" key="10">
    <source>
        <dbReference type="ARBA" id="ARBA00023004"/>
    </source>
</evidence>
<keyword evidence="5" id="KW-0349">Heme</keyword>
<comment type="catalytic activity">
    <reaction evidence="13">
        <text>(S)-lactate + 2 Fe(III)-[cytochrome c] = 2 Fe(II)-[cytochrome c] + pyruvate + 2 H(+)</text>
        <dbReference type="Rhea" id="RHEA:19909"/>
        <dbReference type="Rhea" id="RHEA-COMP:10350"/>
        <dbReference type="Rhea" id="RHEA-COMP:14399"/>
        <dbReference type="ChEBI" id="CHEBI:15361"/>
        <dbReference type="ChEBI" id="CHEBI:15378"/>
        <dbReference type="ChEBI" id="CHEBI:16651"/>
        <dbReference type="ChEBI" id="CHEBI:29033"/>
        <dbReference type="ChEBI" id="CHEBI:29034"/>
        <dbReference type="EC" id="1.1.2.3"/>
    </reaction>
    <physiologicalReaction direction="left-to-right" evidence="13">
        <dbReference type="Rhea" id="RHEA:19910"/>
    </physiologicalReaction>
</comment>
<keyword evidence="10" id="KW-0408">Iron</keyword>
<feature type="domain" description="FMN hydroxy acid dehydrogenase" evidence="20">
    <location>
        <begin position="8"/>
        <end position="368"/>
    </location>
</feature>
<keyword evidence="11" id="KW-0496">Mitochondrion</keyword>
<feature type="binding site" evidence="19">
    <location>
        <begin position="87"/>
        <end position="89"/>
    </location>
    <ligand>
        <name>FMN</name>
        <dbReference type="ChEBI" id="CHEBI:58210"/>
    </ligand>
</feature>
<evidence type="ECO:0000313" key="22">
    <source>
        <dbReference type="Proteomes" id="UP000193467"/>
    </source>
</evidence>
<evidence type="ECO:0000256" key="14">
    <source>
        <dbReference type="ARBA" id="ARBA00061137"/>
    </source>
</evidence>
<feature type="binding site" evidence="19">
    <location>
        <position position="259"/>
    </location>
    <ligand>
        <name>glyoxylate</name>
        <dbReference type="ChEBI" id="CHEBI:36655"/>
    </ligand>
</feature>
<dbReference type="PANTHER" id="PTHR10578:SF104">
    <property type="entry name" value="CYTOCHROME B2, MITOCHONDRIAL-RELATED"/>
    <property type="match status" value="1"/>
</dbReference>
<reference evidence="21 22" key="1">
    <citation type="submission" date="2016-07" db="EMBL/GenBank/DDBJ databases">
        <title>Pervasive Adenine N6-methylation of Active Genes in Fungi.</title>
        <authorList>
            <consortium name="DOE Joint Genome Institute"/>
            <person name="Mondo S.J."/>
            <person name="Dannebaum R.O."/>
            <person name="Kuo R.C."/>
            <person name="Labutti K."/>
            <person name="Haridas S."/>
            <person name="Kuo A."/>
            <person name="Salamov A."/>
            <person name="Ahrendt S.R."/>
            <person name="Lipzen A."/>
            <person name="Sullivan W."/>
            <person name="Andreopoulos W.B."/>
            <person name="Clum A."/>
            <person name="Lindquist E."/>
            <person name="Daum C."/>
            <person name="Ramamoorthy G.K."/>
            <person name="Gryganskyi A."/>
            <person name="Culley D."/>
            <person name="Magnuson J.K."/>
            <person name="James T.Y."/>
            <person name="O'Malley M.A."/>
            <person name="Stajich J.E."/>
            <person name="Spatafora J.W."/>
            <person name="Visel A."/>
            <person name="Grigoriev I.V."/>
        </authorList>
    </citation>
    <scope>NUCLEOTIDE SEQUENCE [LARGE SCALE GENOMIC DNA]</scope>
    <source>
        <strain evidence="21 22">62-1032</strain>
    </source>
</reference>
<feature type="binding site" evidence="19">
    <location>
        <position position="235"/>
    </location>
    <ligand>
        <name>FMN</name>
        <dbReference type="ChEBI" id="CHEBI:58210"/>
    </ligand>
</feature>
<name>A0A1Y2FYR2_9BASI</name>
<comment type="similarity">
    <text evidence="14">In the C-terminal section; belongs to the FMN-dependent alpha-hydroxy acid dehydrogenase family.</text>
</comment>
<comment type="subunit">
    <text evidence="4">Homotetramer.</text>
</comment>
<evidence type="ECO:0000256" key="8">
    <source>
        <dbReference type="ARBA" id="ARBA00022723"/>
    </source>
</evidence>
<keyword evidence="8" id="KW-0479">Metal-binding</keyword>
<evidence type="ECO:0000256" key="19">
    <source>
        <dbReference type="PIRSR" id="PIRSR000138-2"/>
    </source>
</evidence>
<evidence type="ECO:0000256" key="7">
    <source>
        <dbReference type="ARBA" id="ARBA00022643"/>
    </source>
</evidence>
<dbReference type="GO" id="GO:0005758">
    <property type="term" value="C:mitochondrial intermembrane space"/>
    <property type="evidence" value="ECO:0007669"/>
    <property type="project" value="UniProtKB-SubCell"/>
</dbReference>
<dbReference type="InterPro" id="IPR000262">
    <property type="entry name" value="FMN-dep_DH"/>
</dbReference>
<dbReference type="OrthoDB" id="1925334at2759"/>
<dbReference type="InterPro" id="IPR008259">
    <property type="entry name" value="FMN_hydac_DH_AS"/>
</dbReference>
<feature type="binding site" evidence="19">
    <location>
        <position position="257"/>
    </location>
    <ligand>
        <name>FMN</name>
        <dbReference type="ChEBI" id="CHEBI:58210"/>
    </ligand>
</feature>
<feature type="binding site" evidence="19">
    <location>
        <begin position="318"/>
        <end position="319"/>
    </location>
    <ligand>
        <name>FMN</name>
        <dbReference type="ChEBI" id="CHEBI:58210"/>
    </ligand>
</feature>
<evidence type="ECO:0000256" key="4">
    <source>
        <dbReference type="ARBA" id="ARBA00011881"/>
    </source>
</evidence>
<dbReference type="GO" id="GO:0004460">
    <property type="term" value="F:L-lactate dehydrogenase (cytochrome) activity"/>
    <property type="evidence" value="ECO:0007669"/>
    <property type="project" value="UniProtKB-EC"/>
</dbReference>
<organism evidence="21 22">
    <name type="scientific">Leucosporidium creatinivorum</name>
    <dbReference type="NCBI Taxonomy" id="106004"/>
    <lineage>
        <taxon>Eukaryota</taxon>
        <taxon>Fungi</taxon>
        <taxon>Dikarya</taxon>
        <taxon>Basidiomycota</taxon>
        <taxon>Pucciniomycotina</taxon>
        <taxon>Microbotryomycetes</taxon>
        <taxon>Leucosporidiales</taxon>
        <taxon>Leucosporidium</taxon>
    </lineage>
</organism>
<evidence type="ECO:0000256" key="16">
    <source>
        <dbReference type="ARBA" id="ARBA00066458"/>
    </source>
</evidence>
<dbReference type="InParanoid" id="A0A1Y2FYR2"/>
<proteinExistence type="inferred from homology"/>
<keyword evidence="6 19" id="KW-0285">Flavoprotein</keyword>
<feature type="binding site" evidence="19">
    <location>
        <position position="176"/>
    </location>
    <ligand>
        <name>glyoxylate</name>
        <dbReference type="ChEBI" id="CHEBI:36655"/>
    </ligand>
</feature>
<dbReference type="InterPro" id="IPR013785">
    <property type="entry name" value="Aldolase_TIM"/>
</dbReference>
<feature type="active site" description="Proton acceptor" evidence="18">
    <location>
        <position position="259"/>
    </location>
</feature>
<feature type="binding site" evidence="19">
    <location>
        <position position="34"/>
    </location>
    <ligand>
        <name>glyoxylate</name>
        <dbReference type="ChEBI" id="CHEBI:36655"/>
    </ligand>
</feature>
<comment type="caution">
    <text evidence="21">The sequence shown here is derived from an EMBL/GenBank/DDBJ whole genome shotgun (WGS) entry which is preliminary data.</text>
</comment>
<gene>
    <name evidence="21" type="ORF">BCR35DRAFT_287918</name>
</gene>
<evidence type="ECO:0000313" key="21">
    <source>
        <dbReference type="EMBL" id="ORY89263.1"/>
    </source>
</evidence>
<evidence type="ECO:0000256" key="18">
    <source>
        <dbReference type="PIRSR" id="PIRSR000138-1"/>
    </source>
</evidence>
<evidence type="ECO:0000259" key="20">
    <source>
        <dbReference type="PROSITE" id="PS51349"/>
    </source>
</evidence>
<evidence type="ECO:0000256" key="13">
    <source>
        <dbReference type="ARBA" id="ARBA00052399"/>
    </source>
</evidence>
<dbReference type="InterPro" id="IPR012133">
    <property type="entry name" value="Alpha-hydoxy_acid_DH_FMN"/>
</dbReference>
<dbReference type="CDD" id="cd02922">
    <property type="entry name" value="FCB2_FMN"/>
    <property type="match status" value="1"/>
</dbReference>
<evidence type="ECO:0000256" key="1">
    <source>
        <dbReference type="ARBA" id="ARBA00001917"/>
    </source>
</evidence>
<evidence type="ECO:0000256" key="17">
    <source>
        <dbReference type="ARBA" id="ARBA00068515"/>
    </source>
</evidence>
<evidence type="ECO:0000256" key="15">
    <source>
        <dbReference type="ARBA" id="ARBA00061589"/>
    </source>
</evidence>
<dbReference type="EMBL" id="MCGR01000006">
    <property type="protein sequence ID" value="ORY89263.1"/>
    <property type="molecule type" value="Genomic_DNA"/>
</dbReference>
<evidence type="ECO:0000256" key="11">
    <source>
        <dbReference type="ARBA" id="ARBA00023128"/>
    </source>
</evidence>
<keyword evidence="22" id="KW-1185">Reference proteome</keyword>
<comment type="similarity">
    <text evidence="12">Belongs to the FMN-dependent alpha-hydroxy acid dehydrogenase family.</text>
</comment>
<dbReference type="FunFam" id="3.20.20.70:FF:000062">
    <property type="entry name" value="Cytochrome b2, mitochondrial, putative"/>
    <property type="match status" value="1"/>
</dbReference>
<feature type="binding site" evidence="19">
    <location>
        <position position="141"/>
    </location>
    <ligand>
        <name>glyoxylate</name>
        <dbReference type="ChEBI" id="CHEBI:36655"/>
    </ligand>
</feature>
<dbReference type="PANTHER" id="PTHR10578">
    <property type="entry name" value="S -2-HYDROXY-ACID OXIDASE-RELATED"/>
    <property type="match status" value="1"/>
</dbReference>
<dbReference type="STRING" id="106004.A0A1Y2FYR2"/>
<dbReference type="PROSITE" id="PS00557">
    <property type="entry name" value="FMN_HYDROXY_ACID_DH_1"/>
    <property type="match status" value="1"/>
</dbReference>
<feature type="binding site" evidence="19">
    <location>
        <begin position="295"/>
        <end position="299"/>
    </location>
    <ligand>
        <name>FMN</name>
        <dbReference type="ChEBI" id="CHEBI:58210"/>
    </ligand>
</feature>
<dbReference type="InterPro" id="IPR037396">
    <property type="entry name" value="FMN_HAD"/>
</dbReference>
<comment type="subcellular location">
    <subcellularLocation>
        <location evidence="3">Mitochondrion intermembrane space</location>
    </subcellularLocation>
</comment>
<dbReference type="FunCoup" id="A0A1Y2FYR2">
    <property type="interactions" value="88"/>
</dbReference>
<dbReference type="GO" id="GO:0010181">
    <property type="term" value="F:FMN binding"/>
    <property type="evidence" value="ECO:0007669"/>
    <property type="project" value="InterPro"/>
</dbReference>
<dbReference type="InterPro" id="IPR037458">
    <property type="entry name" value="L-MDH/L-LDH_FMN-bd"/>
</dbReference>
<feature type="binding site" evidence="19">
    <location>
        <position position="116"/>
    </location>
    <ligand>
        <name>FMN</name>
        <dbReference type="ChEBI" id="CHEBI:58210"/>
    </ligand>
</feature>
<dbReference type="Proteomes" id="UP000193467">
    <property type="component" value="Unassembled WGS sequence"/>
</dbReference>
<comment type="similarity">
    <text evidence="15">In the N-terminal section; belongs to the cytochrome b5 family.</text>
</comment>
<dbReference type="Pfam" id="PF01070">
    <property type="entry name" value="FMN_dh"/>
    <property type="match status" value="1"/>
</dbReference>
<feature type="binding site" evidence="19">
    <location>
        <position position="167"/>
    </location>
    <ligand>
        <name>glyoxylate</name>
        <dbReference type="ChEBI" id="CHEBI:36655"/>
    </ligand>
</feature>
<dbReference type="EC" id="1.1.2.3" evidence="16"/>
<evidence type="ECO:0000256" key="6">
    <source>
        <dbReference type="ARBA" id="ARBA00022630"/>
    </source>
</evidence>
<dbReference type="PIRSF" id="PIRSF000138">
    <property type="entry name" value="Al-hdrx_acd_dh"/>
    <property type="match status" value="1"/>
</dbReference>
<dbReference type="PROSITE" id="PS51349">
    <property type="entry name" value="FMN_HYDROXY_ACID_DH_2"/>
    <property type="match status" value="1"/>
</dbReference>